<reference evidence="1 2" key="1">
    <citation type="submission" date="2016-03" db="EMBL/GenBank/DDBJ databases">
        <title>Draft genome sequence of Acetobacter malorum CECT 7742, a strain isolated from strawberry vinegar.</title>
        <authorList>
            <person name="Sainz F."/>
            <person name="Mas A."/>
            <person name="Torija M.J."/>
        </authorList>
    </citation>
    <scope>NUCLEOTIDE SEQUENCE [LARGE SCALE GENOMIC DNA]</scope>
    <source>
        <strain evidence="1 2">CECT 7742</strain>
    </source>
</reference>
<sequence>MHAYGKSHRINLTDKVFSRGKVLCHQQKCGVCSARCGRSIGKIKARRSVPYMRFHVA</sequence>
<protein>
    <submittedName>
        <fullName evidence="1">Uncharacterized protein</fullName>
    </submittedName>
</protein>
<dbReference type="EMBL" id="LVHD01000140">
    <property type="protein sequence ID" value="OAG75084.1"/>
    <property type="molecule type" value="Genomic_DNA"/>
</dbReference>
<evidence type="ECO:0000313" key="2">
    <source>
        <dbReference type="Proteomes" id="UP000077349"/>
    </source>
</evidence>
<organism evidence="1 2">
    <name type="scientific">Acetobacter malorum</name>
    <dbReference type="NCBI Taxonomy" id="178901"/>
    <lineage>
        <taxon>Bacteria</taxon>
        <taxon>Pseudomonadati</taxon>
        <taxon>Pseudomonadota</taxon>
        <taxon>Alphaproteobacteria</taxon>
        <taxon>Acetobacterales</taxon>
        <taxon>Acetobacteraceae</taxon>
        <taxon>Acetobacter</taxon>
    </lineage>
</organism>
<accession>A0A177G758</accession>
<comment type="caution">
    <text evidence="1">The sequence shown here is derived from an EMBL/GenBank/DDBJ whole genome shotgun (WGS) entry which is preliminary data.</text>
</comment>
<evidence type="ECO:0000313" key="1">
    <source>
        <dbReference type="EMBL" id="OAG75084.1"/>
    </source>
</evidence>
<proteinExistence type="predicted"/>
<dbReference type="Proteomes" id="UP000077349">
    <property type="component" value="Unassembled WGS sequence"/>
</dbReference>
<name>A0A177G758_9PROT</name>
<gene>
    <name evidence="1" type="ORF">Amal_03750</name>
</gene>
<dbReference type="AlphaFoldDB" id="A0A177G758"/>